<dbReference type="Pfam" id="PF08241">
    <property type="entry name" value="Methyltransf_11"/>
    <property type="match status" value="1"/>
</dbReference>
<feature type="domain" description="Methyltransferase type 11" evidence="1">
    <location>
        <begin position="84"/>
        <end position="135"/>
    </location>
</feature>
<dbReference type="InterPro" id="IPR013216">
    <property type="entry name" value="Methyltransf_11"/>
</dbReference>
<dbReference type="Gene3D" id="3.40.50.150">
    <property type="entry name" value="Vaccinia Virus protein VP39"/>
    <property type="match status" value="1"/>
</dbReference>
<dbReference type="EMBL" id="BAABFO010000006">
    <property type="protein sequence ID" value="GAA4329008.1"/>
    <property type="molecule type" value="Genomic_DNA"/>
</dbReference>
<sequence>MPMPLSADQDAPIVELARWLATDPGRYALAWEQEQLDLQVGDVFGFYAMQVGLPEIDGLRANRIAFKGLVAEGLPAPAQRPRWTALAVARAEDLPFDAQSLDLLVLPHTLECSRDPHRVLREAERVLMPEGRLVITGFNPWSLWGAPPLLHWRTPFLPRGLRALSQARLRDWLELLSFDVGASRAGAYVPACRSETWLRRWAFLEHAGERWWPFAGGLYVLSAIKRTAGLRIIGPAWKTQKPARSAAAVATTRVNTHARHGRGPIA</sequence>
<evidence type="ECO:0000313" key="2">
    <source>
        <dbReference type="EMBL" id="GAA4329008.1"/>
    </source>
</evidence>
<evidence type="ECO:0000259" key="1">
    <source>
        <dbReference type="Pfam" id="PF08241"/>
    </source>
</evidence>
<gene>
    <name evidence="2" type="ORF">GCM10023144_15370</name>
</gene>
<keyword evidence="2" id="KW-0808">Transferase</keyword>
<dbReference type="GO" id="GO:0032259">
    <property type="term" value="P:methylation"/>
    <property type="evidence" value="ECO:0007669"/>
    <property type="project" value="UniProtKB-KW"/>
</dbReference>
<organism evidence="2 3">
    <name type="scientific">Pigmentiphaga soli</name>
    <dbReference type="NCBI Taxonomy" id="1007095"/>
    <lineage>
        <taxon>Bacteria</taxon>
        <taxon>Pseudomonadati</taxon>
        <taxon>Pseudomonadota</taxon>
        <taxon>Betaproteobacteria</taxon>
        <taxon>Burkholderiales</taxon>
        <taxon>Alcaligenaceae</taxon>
        <taxon>Pigmentiphaga</taxon>
    </lineage>
</organism>
<reference evidence="3" key="1">
    <citation type="journal article" date="2019" name="Int. J. Syst. Evol. Microbiol.">
        <title>The Global Catalogue of Microorganisms (GCM) 10K type strain sequencing project: providing services to taxonomists for standard genome sequencing and annotation.</title>
        <authorList>
            <consortium name="The Broad Institute Genomics Platform"/>
            <consortium name="The Broad Institute Genome Sequencing Center for Infectious Disease"/>
            <person name="Wu L."/>
            <person name="Ma J."/>
        </authorList>
    </citation>
    <scope>NUCLEOTIDE SEQUENCE [LARGE SCALE GENOMIC DNA]</scope>
    <source>
        <strain evidence="3">JCM 17666</strain>
    </source>
</reference>
<dbReference type="GO" id="GO:0008168">
    <property type="term" value="F:methyltransferase activity"/>
    <property type="evidence" value="ECO:0007669"/>
    <property type="project" value="UniProtKB-KW"/>
</dbReference>
<evidence type="ECO:0000313" key="3">
    <source>
        <dbReference type="Proteomes" id="UP001501671"/>
    </source>
</evidence>
<dbReference type="InterPro" id="IPR029063">
    <property type="entry name" value="SAM-dependent_MTases_sf"/>
</dbReference>
<proteinExistence type="predicted"/>
<accession>A0ABP8GS49</accession>
<dbReference type="Proteomes" id="UP001501671">
    <property type="component" value="Unassembled WGS sequence"/>
</dbReference>
<keyword evidence="2" id="KW-0489">Methyltransferase</keyword>
<dbReference type="RefSeq" id="WP_345247990.1">
    <property type="nucleotide sequence ID" value="NZ_BAABFO010000006.1"/>
</dbReference>
<protein>
    <submittedName>
        <fullName evidence="2">Methyltransferase domain-containing protein</fullName>
    </submittedName>
</protein>
<comment type="caution">
    <text evidence="2">The sequence shown here is derived from an EMBL/GenBank/DDBJ whole genome shotgun (WGS) entry which is preliminary data.</text>
</comment>
<dbReference type="SUPFAM" id="SSF53335">
    <property type="entry name" value="S-adenosyl-L-methionine-dependent methyltransferases"/>
    <property type="match status" value="1"/>
</dbReference>
<name>A0ABP8GS49_9BURK</name>
<keyword evidence="3" id="KW-1185">Reference proteome</keyword>